<evidence type="ECO:0000259" key="2">
    <source>
        <dbReference type="Pfam" id="PF14661"/>
    </source>
</evidence>
<feature type="compositionally biased region" description="Low complexity" evidence="1">
    <location>
        <begin position="331"/>
        <end position="342"/>
    </location>
</feature>
<feature type="compositionally biased region" description="Basic residues" evidence="1">
    <location>
        <begin position="407"/>
        <end position="416"/>
    </location>
</feature>
<proteinExistence type="predicted"/>
<gene>
    <name evidence="3" type="ORF">LTR36_004512</name>
</gene>
<dbReference type="AlphaFoldDB" id="A0AAV9JGP8"/>
<protein>
    <recommendedName>
        <fullName evidence="2">HAUS augmin-like complex subunit 6 N-terminal domain-containing protein</fullName>
    </recommendedName>
</protein>
<feature type="compositionally biased region" description="Low complexity" evidence="1">
    <location>
        <begin position="483"/>
        <end position="496"/>
    </location>
</feature>
<comment type="caution">
    <text evidence="3">The sequence shown here is derived from an EMBL/GenBank/DDBJ whole genome shotgun (WGS) entry which is preliminary data.</text>
</comment>
<feature type="compositionally biased region" description="Polar residues" evidence="1">
    <location>
        <begin position="679"/>
        <end position="690"/>
    </location>
</feature>
<evidence type="ECO:0000256" key="1">
    <source>
        <dbReference type="SAM" id="MobiDB-lite"/>
    </source>
</evidence>
<dbReference type="Pfam" id="PF14661">
    <property type="entry name" value="HAUS6_N"/>
    <property type="match status" value="1"/>
</dbReference>
<feature type="compositionally biased region" description="Polar residues" evidence="1">
    <location>
        <begin position="451"/>
        <end position="460"/>
    </location>
</feature>
<evidence type="ECO:0000313" key="3">
    <source>
        <dbReference type="EMBL" id="KAK4544014.1"/>
    </source>
</evidence>
<accession>A0AAV9JGP8</accession>
<evidence type="ECO:0000313" key="4">
    <source>
        <dbReference type="Proteomes" id="UP001324427"/>
    </source>
</evidence>
<feature type="region of interest" description="Disordered" evidence="1">
    <location>
        <begin position="1"/>
        <end position="20"/>
    </location>
</feature>
<reference evidence="3 4" key="1">
    <citation type="submission" date="2021-11" db="EMBL/GenBank/DDBJ databases">
        <title>Black yeast isolated from Biological Soil Crust.</title>
        <authorList>
            <person name="Kurbessoian T."/>
        </authorList>
    </citation>
    <scope>NUCLEOTIDE SEQUENCE [LARGE SCALE GENOMIC DNA]</scope>
    <source>
        <strain evidence="3 4">CCFEE 5522</strain>
    </source>
</reference>
<feature type="compositionally biased region" description="Low complexity" evidence="1">
    <location>
        <begin position="548"/>
        <end position="558"/>
    </location>
</feature>
<sequence>MERPMSGTQHKRTPSLKTGTRPITSTVVSLFATNLRLLNLDLLPDWPAITTASFGNHDARTRIRCTEFALYQLFRLYDPATTADKLQPFYPPLEPLQSINLRAGLYRCLNELKKNGVLGKETVLRKTMLDECSGDKFWEFCLTFSAIVLRKVTLEKRYRYGRPVAESLGTSQNMSKGQRDILLPLSVAHRVSLAQMLETKQRKKQTFARLYDVLVEKEAELLQRKAQAQERARSQPSTHQAERLEAVEHSLKKSWVGRKELQSVLVNGDTSAGGDGVLTKALDQVADFSTFVPAEYGLLEGLSQSANKQNERVRRWQRMHERLHASKQGPASTSDDASKASSLRFDKHRSLSVRDAPQMMAELPRQRSESQASASRYDEILTAMRDELRHNRRAAAPLSPPKPAASAKRRPLRKPSVHLDTAAGAVDPHRRSPSQTAVPMRPAMSRRTSSRSKSYQQPKVESQRQHIPLKSELFSPLKTQRRSSTSPLSSSSVLASPIEDGASPGIGLHNLVARGKRPVSQSSEANGTVDSGVGLGIVTMFPMEQRLSSSSATRAESSSESDDVITLPDRIFKVPAIPEPKSTPSNGNAARPSLAERTRMSMAFRSSEDITGLPPGPSASAVGTQQADHDAEASSSSTTPPEEADARDRPTTLLDRTRQSISQAPPPPQKKGPGHSRTRSSIYPINQFDTPQKVRRASLAVQGPASAAKKRDITPREQLFSPDAQYDSVFKPRPKVALSPVANPYGGDGDGDGDDDDYGRSPGTMDGSMGHHDLGRSSPLVGVGGRR</sequence>
<feature type="region of interest" description="Disordered" evidence="1">
    <location>
        <begin position="607"/>
        <end position="787"/>
    </location>
</feature>
<organism evidence="3 4">
    <name type="scientific">Oleoguttula mirabilis</name>
    <dbReference type="NCBI Taxonomy" id="1507867"/>
    <lineage>
        <taxon>Eukaryota</taxon>
        <taxon>Fungi</taxon>
        <taxon>Dikarya</taxon>
        <taxon>Ascomycota</taxon>
        <taxon>Pezizomycotina</taxon>
        <taxon>Dothideomycetes</taxon>
        <taxon>Dothideomycetidae</taxon>
        <taxon>Mycosphaerellales</taxon>
        <taxon>Teratosphaeriaceae</taxon>
        <taxon>Oleoguttula</taxon>
    </lineage>
</organism>
<feature type="compositionally biased region" description="Basic and acidic residues" evidence="1">
    <location>
        <begin position="644"/>
        <end position="658"/>
    </location>
</feature>
<feature type="domain" description="HAUS augmin-like complex subunit 6 N-terminal" evidence="2">
    <location>
        <begin position="31"/>
        <end position="249"/>
    </location>
</feature>
<dbReference type="EMBL" id="JAVFHQ010000027">
    <property type="protein sequence ID" value="KAK4544014.1"/>
    <property type="molecule type" value="Genomic_DNA"/>
</dbReference>
<feature type="region of interest" description="Disordered" evidence="1">
    <location>
        <begin position="391"/>
        <end position="496"/>
    </location>
</feature>
<feature type="region of interest" description="Disordered" evidence="1">
    <location>
        <begin position="548"/>
        <end position="569"/>
    </location>
</feature>
<keyword evidence="4" id="KW-1185">Reference proteome</keyword>
<feature type="region of interest" description="Disordered" evidence="1">
    <location>
        <begin position="322"/>
        <end position="375"/>
    </location>
</feature>
<dbReference type="InterPro" id="IPR028163">
    <property type="entry name" value="HAUS_6_N"/>
</dbReference>
<dbReference type="Proteomes" id="UP001324427">
    <property type="component" value="Unassembled WGS sequence"/>
</dbReference>
<name>A0AAV9JGP8_9PEZI</name>